<dbReference type="Proteomes" id="UP001177260">
    <property type="component" value="Unassembled WGS sequence"/>
</dbReference>
<comment type="caution">
    <text evidence="1">The sequence shown here is derived from an EMBL/GenBank/DDBJ whole genome shotgun (WGS) entry which is preliminary data.</text>
</comment>
<gene>
    <name evidence="1" type="primary">ZCF27_2</name>
    <name evidence="1" type="ORF">N8T08_006883</name>
</gene>
<evidence type="ECO:0000313" key="1">
    <source>
        <dbReference type="EMBL" id="KAK1143185.1"/>
    </source>
</evidence>
<keyword evidence="2" id="KW-1185">Reference proteome</keyword>
<organism evidence="1 2">
    <name type="scientific">Aspergillus melleus</name>
    <dbReference type="NCBI Taxonomy" id="138277"/>
    <lineage>
        <taxon>Eukaryota</taxon>
        <taxon>Fungi</taxon>
        <taxon>Dikarya</taxon>
        <taxon>Ascomycota</taxon>
        <taxon>Pezizomycotina</taxon>
        <taxon>Eurotiomycetes</taxon>
        <taxon>Eurotiomycetidae</taxon>
        <taxon>Eurotiales</taxon>
        <taxon>Aspergillaceae</taxon>
        <taxon>Aspergillus</taxon>
        <taxon>Aspergillus subgen. Circumdati</taxon>
    </lineage>
</organism>
<name>A0ACC3AZF1_9EURO</name>
<reference evidence="1 2" key="1">
    <citation type="journal article" date="2023" name="ACS Omega">
        <title>Identification of the Neoaspergillic Acid Biosynthesis Gene Cluster by Establishing an In Vitro CRISPR-Ribonucleoprotein Genetic System in Aspergillus melleus.</title>
        <authorList>
            <person name="Yuan B."/>
            <person name="Grau M.F."/>
            <person name="Murata R.M."/>
            <person name="Torok T."/>
            <person name="Venkateswaran K."/>
            <person name="Stajich J.E."/>
            <person name="Wang C.C.C."/>
        </authorList>
    </citation>
    <scope>NUCLEOTIDE SEQUENCE [LARGE SCALE GENOMIC DNA]</scope>
    <source>
        <strain evidence="1 2">IMV 1140</strain>
    </source>
</reference>
<evidence type="ECO:0000313" key="2">
    <source>
        <dbReference type="Proteomes" id="UP001177260"/>
    </source>
</evidence>
<sequence>MPATGDKRPAPRGTSAYPRKRAVTACQSPVDLSSFDPASIRILERLNDIEDALKQCQSSLAVHVHRSTDETREPTVASVDQSRLLPASIEAMCRWPVLDLPCFRREEDVAWNTRKGPDVDSVISIDDLQPSLIRPLLDRFFCFVHVKNPVLDERNTRRLVTRLCADVLDWSPHSCLALFVLALGAIATTFGTSDKEDTADPDCLPLARSFARAAQKRLGLTIESPDRVLEAQCHFFAGVYAMTVFERDGAWKLFLHALACCQSFQFLRLPRDNQPVSDLSEPPVTPSHRSLALEQAIYWSSWKSERELRMQMDIADFSLCPADMAIYPSFFPTPPRTVSDQSEAIGDPIYDREQLSWYFYLSEISLRRLTSCIVSGILNFKASSAGRFLDELAHTTCMYESQGEDWALRLPQMISIEGPPEADGVCHFVLRGHLLNLQEVIYWPFVDALITEGLVDEDQYLVRSLARKGLQKHMERLWVNRPGYKHRHHGTLFLLRNCTRSALVLIAAALSIQSQLDRQIDPGVAMPVGWREAVSLGLEMTLYWKDISVDSAYLAKILEAGWKKVENY</sequence>
<protein>
    <submittedName>
        <fullName evidence="1">Zcf27p</fullName>
    </submittedName>
</protein>
<proteinExistence type="predicted"/>
<accession>A0ACC3AZF1</accession>
<dbReference type="EMBL" id="JAOPJF010000042">
    <property type="protein sequence ID" value="KAK1143185.1"/>
    <property type="molecule type" value="Genomic_DNA"/>
</dbReference>